<keyword evidence="2" id="KW-0472">Membrane</keyword>
<name>A0A9W9EU36_9EURO</name>
<evidence type="ECO:0000256" key="2">
    <source>
        <dbReference type="SAM" id="Phobius"/>
    </source>
</evidence>
<feature type="transmembrane region" description="Helical" evidence="2">
    <location>
        <begin position="6"/>
        <end position="29"/>
    </location>
</feature>
<gene>
    <name evidence="3" type="ORF">N7456_011555</name>
</gene>
<evidence type="ECO:0000313" key="3">
    <source>
        <dbReference type="EMBL" id="KAJ5087939.1"/>
    </source>
</evidence>
<keyword evidence="2" id="KW-1133">Transmembrane helix</keyword>
<evidence type="ECO:0000256" key="1">
    <source>
        <dbReference type="SAM" id="MobiDB-lite"/>
    </source>
</evidence>
<accession>A0A9W9EU36</accession>
<reference evidence="3" key="1">
    <citation type="submission" date="2022-11" db="EMBL/GenBank/DDBJ databases">
        <authorList>
            <person name="Petersen C."/>
        </authorList>
    </citation>
    <scope>NUCLEOTIDE SEQUENCE</scope>
    <source>
        <strain evidence="3">IBT 30069</strain>
    </source>
</reference>
<comment type="caution">
    <text evidence="3">The sequence shown here is derived from an EMBL/GenBank/DDBJ whole genome shotgun (WGS) entry which is preliminary data.</text>
</comment>
<dbReference type="AlphaFoldDB" id="A0A9W9EU36"/>
<proteinExistence type="predicted"/>
<organism evidence="3 4">
    <name type="scientific">Penicillium angulare</name>
    <dbReference type="NCBI Taxonomy" id="116970"/>
    <lineage>
        <taxon>Eukaryota</taxon>
        <taxon>Fungi</taxon>
        <taxon>Dikarya</taxon>
        <taxon>Ascomycota</taxon>
        <taxon>Pezizomycotina</taxon>
        <taxon>Eurotiomycetes</taxon>
        <taxon>Eurotiomycetidae</taxon>
        <taxon>Eurotiales</taxon>
        <taxon>Aspergillaceae</taxon>
        <taxon>Penicillium</taxon>
    </lineage>
</organism>
<sequence length="91" mass="10250">MGLVKLLIKVIFVPIIVVIAIIIAIGICIKMRRDKKKEEREGQRRGFQPPPVTQWVYPDQLQSPVQKPTPVVYPMYSTPGQMEAGIVRPGP</sequence>
<dbReference type="EMBL" id="JAPQKH010000007">
    <property type="protein sequence ID" value="KAJ5087939.1"/>
    <property type="molecule type" value="Genomic_DNA"/>
</dbReference>
<evidence type="ECO:0000313" key="4">
    <source>
        <dbReference type="Proteomes" id="UP001149165"/>
    </source>
</evidence>
<dbReference type="Proteomes" id="UP001149165">
    <property type="component" value="Unassembled WGS sequence"/>
</dbReference>
<protein>
    <submittedName>
        <fullName evidence="3">Uncharacterized protein</fullName>
    </submittedName>
</protein>
<keyword evidence="2" id="KW-0812">Transmembrane</keyword>
<feature type="region of interest" description="Disordered" evidence="1">
    <location>
        <begin position="35"/>
        <end position="55"/>
    </location>
</feature>
<reference evidence="3" key="2">
    <citation type="journal article" date="2023" name="IMA Fungus">
        <title>Comparative genomic study of the Penicillium genus elucidates a diverse pangenome and 15 lateral gene transfer events.</title>
        <authorList>
            <person name="Petersen C."/>
            <person name="Sorensen T."/>
            <person name="Nielsen M.R."/>
            <person name="Sondergaard T.E."/>
            <person name="Sorensen J.L."/>
            <person name="Fitzpatrick D.A."/>
            <person name="Frisvad J.C."/>
            <person name="Nielsen K.L."/>
        </authorList>
    </citation>
    <scope>NUCLEOTIDE SEQUENCE</scope>
    <source>
        <strain evidence="3">IBT 30069</strain>
    </source>
</reference>
<dbReference type="OrthoDB" id="4366120at2759"/>
<keyword evidence="4" id="KW-1185">Reference proteome</keyword>